<dbReference type="GO" id="GO:0005524">
    <property type="term" value="F:ATP binding"/>
    <property type="evidence" value="ECO:0007669"/>
    <property type="project" value="UniProtKB-KW"/>
</dbReference>
<proteinExistence type="inferred from homology"/>
<evidence type="ECO:0000256" key="5">
    <source>
        <dbReference type="ARBA" id="ARBA00022840"/>
    </source>
</evidence>
<dbReference type="EC" id="6.1.1.2" evidence="2"/>
<evidence type="ECO:0000256" key="1">
    <source>
        <dbReference type="ARBA" id="ARBA00005594"/>
    </source>
</evidence>
<gene>
    <name evidence="9" type="ORF">IAD50_03485</name>
</gene>
<dbReference type="InterPro" id="IPR050203">
    <property type="entry name" value="Trp-tRNA_synthetase"/>
</dbReference>
<keyword evidence="4 8" id="KW-0547">Nucleotide-binding</keyword>
<keyword evidence="6 8" id="KW-0648">Protein biosynthesis</keyword>
<dbReference type="AlphaFoldDB" id="A0A9D1I714"/>
<dbReference type="GO" id="GO:0004830">
    <property type="term" value="F:tryptophan-tRNA ligase activity"/>
    <property type="evidence" value="ECO:0007669"/>
    <property type="project" value="UniProtKB-EC"/>
</dbReference>
<dbReference type="Pfam" id="PF00579">
    <property type="entry name" value="tRNA-synt_1b"/>
    <property type="match status" value="1"/>
</dbReference>
<dbReference type="SUPFAM" id="SSF52374">
    <property type="entry name" value="Nucleotidylyl transferase"/>
    <property type="match status" value="1"/>
</dbReference>
<dbReference type="Gene3D" id="3.40.50.620">
    <property type="entry name" value="HUPs"/>
    <property type="match status" value="1"/>
</dbReference>
<keyword evidence="3 8" id="KW-0436">Ligase</keyword>
<evidence type="ECO:0000256" key="8">
    <source>
        <dbReference type="RuleBase" id="RU363036"/>
    </source>
</evidence>
<evidence type="ECO:0000313" key="9">
    <source>
        <dbReference type="EMBL" id="HIU29344.1"/>
    </source>
</evidence>
<evidence type="ECO:0000256" key="6">
    <source>
        <dbReference type="ARBA" id="ARBA00022917"/>
    </source>
</evidence>
<dbReference type="InterPro" id="IPR002305">
    <property type="entry name" value="aa-tRNA-synth_Ic"/>
</dbReference>
<comment type="similarity">
    <text evidence="1 8">Belongs to the class-I aminoacyl-tRNA synthetase family.</text>
</comment>
<evidence type="ECO:0000256" key="2">
    <source>
        <dbReference type="ARBA" id="ARBA00013161"/>
    </source>
</evidence>
<dbReference type="InterPro" id="IPR014729">
    <property type="entry name" value="Rossmann-like_a/b/a_fold"/>
</dbReference>
<dbReference type="GO" id="GO:0006436">
    <property type="term" value="P:tryptophanyl-tRNA aminoacylation"/>
    <property type="evidence" value="ECO:0007669"/>
    <property type="project" value="InterPro"/>
</dbReference>
<dbReference type="PANTHER" id="PTHR43766:SF1">
    <property type="entry name" value="TRYPTOPHAN--TRNA LIGASE, MITOCHONDRIAL"/>
    <property type="match status" value="1"/>
</dbReference>
<name>A0A9D1I714_9CLOT</name>
<accession>A0A9D1I714</accession>
<dbReference type="PROSITE" id="PS00178">
    <property type="entry name" value="AA_TRNA_LIGASE_I"/>
    <property type="match status" value="1"/>
</dbReference>
<dbReference type="PANTHER" id="PTHR43766">
    <property type="entry name" value="TRYPTOPHAN--TRNA LIGASE, MITOCHONDRIAL"/>
    <property type="match status" value="1"/>
</dbReference>
<reference evidence="9" key="2">
    <citation type="journal article" date="2021" name="PeerJ">
        <title>Extensive microbial diversity within the chicken gut microbiome revealed by metagenomics and culture.</title>
        <authorList>
            <person name="Gilroy R."/>
            <person name="Ravi A."/>
            <person name="Getino M."/>
            <person name="Pursley I."/>
            <person name="Horton D.L."/>
            <person name="Alikhan N.F."/>
            <person name="Baker D."/>
            <person name="Gharbi K."/>
            <person name="Hall N."/>
            <person name="Watson M."/>
            <person name="Adriaenssens E.M."/>
            <person name="Foster-Nyarko E."/>
            <person name="Jarju S."/>
            <person name="Secka A."/>
            <person name="Antonio M."/>
            <person name="Oren A."/>
            <person name="Chaudhuri R.R."/>
            <person name="La Ragione R."/>
            <person name="Hildebrand F."/>
            <person name="Pallen M.J."/>
        </authorList>
    </citation>
    <scope>NUCLEOTIDE SEQUENCE</scope>
    <source>
        <strain evidence="9">CHK195-4489</strain>
    </source>
</reference>
<feature type="non-terminal residue" evidence="9">
    <location>
        <position position="126"/>
    </location>
</feature>
<keyword evidence="7 8" id="KW-0030">Aminoacyl-tRNA synthetase</keyword>
<evidence type="ECO:0000256" key="3">
    <source>
        <dbReference type="ARBA" id="ARBA00022598"/>
    </source>
</evidence>
<reference evidence="9" key="1">
    <citation type="submission" date="2020-10" db="EMBL/GenBank/DDBJ databases">
        <authorList>
            <person name="Gilroy R."/>
        </authorList>
    </citation>
    <scope>NUCLEOTIDE SEQUENCE</scope>
    <source>
        <strain evidence="9">CHK195-4489</strain>
    </source>
</reference>
<dbReference type="Proteomes" id="UP000824089">
    <property type="component" value="Unassembled WGS sequence"/>
</dbReference>
<dbReference type="PRINTS" id="PR01039">
    <property type="entry name" value="TRNASYNTHTRP"/>
</dbReference>
<keyword evidence="5 8" id="KW-0067">ATP-binding</keyword>
<evidence type="ECO:0000256" key="7">
    <source>
        <dbReference type="ARBA" id="ARBA00023146"/>
    </source>
</evidence>
<comment type="caution">
    <text evidence="9">The sequence shown here is derived from an EMBL/GenBank/DDBJ whole genome shotgun (WGS) entry which is preliminary data.</text>
</comment>
<evidence type="ECO:0000256" key="4">
    <source>
        <dbReference type="ARBA" id="ARBA00022741"/>
    </source>
</evidence>
<sequence>MSGNPKKKERIFSGVQPSGNLTLGNYLGALKHFPELQDEYECLYCVVDLHTLTVRQDPALLRERSYAVLALYIACGLDPEKTILFLQSHVAAHAELSWILGCYTYMGELNRMTQFKDKAARHADNI</sequence>
<dbReference type="GO" id="GO:0005829">
    <property type="term" value="C:cytosol"/>
    <property type="evidence" value="ECO:0007669"/>
    <property type="project" value="TreeGrafter"/>
</dbReference>
<protein>
    <recommendedName>
        <fullName evidence="2">tryptophan--tRNA ligase</fullName>
        <ecNumber evidence="2">6.1.1.2</ecNumber>
    </recommendedName>
</protein>
<organism evidence="9 10">
    <name type="scientific">Candidatus Egerieisoma faecipullorum</name>
    <dbReference type="NCBI Taxonomy" id="2840963"/>
    <lineage>
        <taxon>Bacteria</taxon>
        <taxon>Bacillati</taxon>
        <taxon>Bacillota</taxon>
        <taxon>Clostridia</taxon>
        <taxon>Eubacteriales</taxon>
        <taxon>Clostridiaceae</taxon>
        <taxon>Clostridiaceae incertae sedis</taxon>
        <taxon>Candidatus Egerieisoma</taxon>
    </lineage>
</organism>
<dbReference type="InterPro" id="IPR002306">
    <property type="entry name" value="Trp-tRNA-ligase"/>
</dbReference>
<dbReference type="InterPro" id="IPR001412">
    <property type="entry name" value="aa-tRNA-synth_I_CS"/>
</dbReference>
<evidence type="ECO:0000313" key="10">
    <source>
        <dbReference type="Proteomes" id="UP000824089"/>
    </source>
</evidence>
<dbReference type="EMBL" id="DVMM01000069">
    <property type="protein sequence ID" value="HIU29344.1"/>
    <property type="molecule type" value="Genomic_DNA"/>
</dbReference>